<comment type="similarity">
    <text evidence="9">Belongs to the class-I aminoacyl-tRNA synthetase family.</text>
</comment>
<evidence type="ECO:0000256" key="8">
    <source>
        <dbReference type="ARBA" id="ARBA00048248"/>
    </source>
</evidence>
<dbReference type="Pfam" id="PF00579">
    <property type="entry name" value="tRNA-synt_1b"/>
    <property type="match status" value="1"/>
</dbReference>
<dbReference type="GO" id="GO:0005524">
    <property type="term" value="F:ATP binding"/>
    <property type="evidence" value="ECO:0007669"/>
    <property type="project" value="UniProtKB-KW"/>
</dbReference>
<reference evidence="10" key="2">
    <citation type="submission" date="2020-06" db="EMBL/GenBank/DDBJ databases">
        <title>Helianthus annuus Genome sequencing and assembly Release 2.</title>
        <authorList>
            <person name="Gouzy J."/>
            <person name="Langlade N."/>
            <person name="Munos S."/>
        </authorList>
    </citation>
    <scope>NUCLEOTIDE SEQUENCE</scope>
    <source>
        <tissue evidence="10">Leaves</tissue>
    </source>
</reference>
<evidence type="ECO:0000256" key="5">
    <source>
        <dbReference type="ARBA" id="ARBA00022917"/>
    </source>
</evidence>
<keyword evidence="5 9" id="KW-0648">Protein biosynthesis</keyword>
<dbReference type="PANTHER" id="PTHR46264:SF4">
    <property type="entry name" value="TYROSINE--TRNA LIGASE, CYTOPLASMIC"/>
    <property type="match status" value="1"/>
</dbReference>
<dbReference type="EC" id="6.1.1.1" evidence="1"/>
<name>A0A9K3IX00_HELAN</name>
<accession>A0A9K3IX00</accession>
<dbReference type="GO" id="GO:0005737">
    <property type="term" value="C:cytoplasm"/>
    <property type="evidence" value="ECO:0000318"/>
    <property type="project" value="GO_Central"/>
</dbReference>
<gene>
    <name evidence="10" type="ORF">HanXRQr2_Chr05g0195661</name>
</gene>
<evidence type="ECO:0000313" key="11">
    <source>
        <dbReference type="Proteomes" id="UP000215914"/>
    </source>
</evidence>
<dbReference type="GO" id="GO:0004831">
    <property type="term" value="F:tyrosine-tRNA ligase activity"/>
    <property type="evidence" value="ECO:0000318"/>
    <property type="project" value="GO_Central"/>
</dbReference>
<evidence type="ECO:0000313" key="10">
    <source>
        <dbReference type="EMBL" id="KAF5804315.1"/>
    </source>
</evidence>
<dbReference type="InterPro" id="IPR050489">
    <property type="entry name" value="Tyr-tRNA_synthase"/>
</dbReference>
<keyword evidence="11" id="KW-1185">Reference proteome</keyword>
<evidence type="ECO:0000256" key="3">
    <source>
        <dbReference type="ARBA" id="ARBA00022741"/>
    </source>
</evidence>
<dbReference type="PANTHER" id="PTHR46264">
    <property type="entry name" value="TYROSINE-TRNA LIGASE"/>
    <property type="match status" value="1"/>
</dbReference>
<keyword evidence="2 9" id="KW-0436">Ligase</keyword>
<comment type="catalytic activity">
    <reaction evidence="8">
        <text>tRNA(Tyr) + L-tyrosine + ATP = L-tyrosyl-tRNA(Tyr) + AMP + diphosphate + H(+)</text>
        <dbReference type="Rhea" id="RHEA:10220"/>
        <dbReference type="Rhea" id="RHEA-COMP:9706"/>
        <dbReference type="Rhea" id="RHEA-COMP:9707"/>
        <dbReference type="ChEBI" id="CHEBI:15378"/>
        <dbReference type="ChEBI" id="CHEBI:30616"/>
        <dbReference type="ChEBI" id="CHEBI:33019"/>
        <dbReference type="ChEBI" id="CHEBI:58315"/>
        <dbReference type="ChEBI" id="CHEBI:78442"/>
        <dbReference type="ChEBI" id="CHEBI:78536"/>
        <dbReference type="ChEBI" id="CHEBI:456215"/>
        <dbReference type="EC" id="6.1.1.1"/>
    </reaction>
</comment>
<evidence type="ECO:0000256" key="7">
    <source>
        <dbReference type="ARBA" id="ARBA00033323"/>
    </source>
</evidence>
<evidence type="ECO:0000256" key="1">
    <source>
        <dbReference type="ARBA" id="ARBA00013160"/>
    </source>
</evidence>
<organism evidence="10 11">
    <name type="scientific">Helianthus annuus</name>
    <name type="common">Common sunflower</name>
    <dbReference type="NCBI Taxonomy" id="4232"/>
    <lineage>
        <taxon>Eukaryota</taxon>
        <taxon>Viridiplantae</taxon>
        <taxon>Streptophyta</taxon>
        <taxon>Embryophyta</taxon>
        <taxon>Tracheophyta</taxon>
        <taxon>Spermatophyta</taxon>
        <taxon>Magnoliopsida</taxon>
        <taxon>eudicotyledons</taxon>
        <taxon>Gunneridae</taxon>
        <taxon>Pentapetalae</taxon>
        <taxon>asterids</taxon>
        <taxon>campanulids</taxon>
        <taxon>Asterales</taxon>
        <taxon>Asteraceae</taxon>
        <taxon>Asteroideae</taxon>
        <taxon>Heliantheae alliance</taxon>
        <taxon>Heliantheae</taxon>
        <taxon>Helianthus</taxon>
    </lineage>
</organism>
<keyword evidence="4 9" id="KW-0067">ATP-binding</keyword>
<evidence type="ECO:0000256" key="6">
    <source>
        <dbReference type="ARBA" id="ARBA00023146"/>
    </source>
</evidence>
<protein>
    <recommendedName>
        <fullName evidence="1">tyrosine--tRNA ligase</fullName>
        <ecNumber evidence="1">6.1.1.1</ecNumber>
    </recommendedName>
    <alternativeName>
        <fullName evidence="7">Tyrosyl-tRNA synthetase</fullName>
    </alternativeName>
</protein>
<reference evidence="10" key="1">
    <citation type="journal article" date="2017" name="Nature">
        <title>The sunflower genome provides insights into oil metabolism, flowering and Asterid evolution.</title>
        <authorList>
            <person name="Badouin H."/>
            <person name="Gouzy J."/>
            <person name="Grassa C.J."/>
            <person name="Murat F."/>
            <person name="Staton S.E."/>
            <person name="Cottret L."/>
            <person name="Lelandais-Briere C."/>
            <person name="Owens G.L."/>
            <person name="Carrere S."/>
            <person name="Mayjonade B."/>
            <person name="Legrand L."/>
            <person name="Gill N."/>
            <person name="Kane N.C."/>
            <person name="Bowers J.E."/>
            <person name="Hubner S."/>
            <person name="Bellec A."/>
            <person name="Berard A."/>
            <person name="Berges H."/>
            <person name="Blanchet N."/>
            <person name="Boniface M.C."/>
            <person name="Brunel D."/>
            <person name="Catrice O."/>
            <person name="Chaidir N."/>
            <person name="Claudel C."/>
            <person name="Donnadieu C."/>
            <person name="Faraut T."/>
            <person name="Fievet G."/>
            <person name="Helmstetter N."/>
            <person name="King M."/>
            <person name="Knapp S.J."/>
            <person name="Lai Z."/>
            <person name="Le Paslier M.C."/>
            <person name="Lippi Y."/>
            <person name="Lorenzon L."/>
            <person name="Mandel J.R."/>
            <person name="Marage G."/>
            <person name="Marchand G."/>
            <person name="Marquand E."/>
            <person name="Bret-Mestries E."/>
            <person name="Morien E."/>
            <person name="Nambeesan S."/>
            <person name="Nguyen T."/>
            <person name="Pegot-Espagnet P."/>
            <person name="Pouilly N."/>
            <person name="Raftis F."/>
            <person name="Sallet E."/>
            <person name="Schiex T."/>
            <person name="Thomas J."/>
            <person name="Vandecasteele C."/>
            <person name="Vares D."/>
            <person name="Vear F."/>
            <person name="Vautrin S."/>
            <person name="Crespi M."/>
            <person name="Mangin B."/>
            <person name="Burke J.M."/>
            <person name="Salse J."/>
            <person name="Munos S."/>
            <person name="Vincourt P."/>
            <person name="Rieseberg L.H."/>
            <person name="Langlade N.B."/>
        </authorList>
    </citation>
    <scope>NUCLEOTIDE SEQUENCE</scope>
    <source>
        <tissue evidence="10">Leaves</tissue>
    </source>
</reference>
<dbReference type="EMBL" id="MNCJ02000320">
    <property type="protein sequence ID" value="KAF5804315.1"/>
    <property type="molecule type" value="Genomic_DNA"/>
</dbReference>
<dbReference type="SUPFAM" id="SSF52374">
    <property type="entry name" value="Nucleotidylyl transferase"/>
    <property type="match status" value="1"/>
</dbReference>
<comment type="caution">
    <text evidence="10">The sequence shown here is derived from an EMBL/GenBank/DDBJ whole genome shotgun (WGS) entry which is preliminary data.</text>
</comment>
<dbReference type="AlphaFoldDB" id="A0A9K3IX00"/>
<dbReference type="InterPro" id="IPR014729">
    <property type="entry name" value="Rossmann-like_a/b/a_fold"/>
</dbReference>
<evidence type="ECO:0000256" key="2">
    <source>
        <dbReference type="ARBA" id="ARBA00022598"/>
    </source>
</evidence>
<dbReference type="InterPro" id="IPR002305">
    <property type="entry name" value="aa-tRNA-synth_Ic"/>
</dbReference>
<dbReference type="Gramene" id="mRNA:HanXRQr2_Chr05g0195661">
    <property type="protein sequence ID" value="mRNA:HanXRQr2_Chr05g0195661"/>
    <property type="gene ID" value="HanXRQr2_Chr05g0195661"/>
</dbReference>
<evidence type="ECO:0000256" key="4">
    <source>
        <dbReference type="ARBA" id="ARBA00022840"/>
    </source>
</evidence>
<keyword evidence="3 9" id="KW-0547">Nucleotide-binding</keyword>
<dbReference type="Proteomes" id="UP000215914">
    <property type="component" value="Unassembled WGS sequence"/>
</dbReference>
<dbReference type="Gene3D" id="3.40.50.620">
    <property type="entry name" value="HUPs"/>
    <property type="match status" value="2"/>
</dbReference>
<proteinExistence type="inferred from homology"/>
<dbReference type="GO" id="GO:0006437">
    <property type="term" value="P:tyrosyl-tRNA aminoacylation"/>
    <property type="evidence" value="ECO:0000318"/>
    <property type="project" value="GO_Central"/>
</dbReference>
<keyword evidence="6 9" id="KW-0030">Aminoacyl-tRNA synthetase</keyword>
<sequence length="136" mass="16066">MHIAQGVMKTINVNKLISAGCKVKIWIADWFAFLNNKMDADLEKIQTVGRYLIEFLWSSEEITSRAHEYWPIVMDIAGRNKLSRIIRCCQAMGRRETHNLTPAQIFYPCMQWADIFFLKVRRLFFFFFPFSNANSF</sequence>
<evidence type="ECO:0000256" key="9">
    <source>
        <dbReference type="RuleBase" id="RU363036"/>
    </source>
</evidence>